<sequence length="396" mass="43168">MRGEGPSPRALLWSIFVFALVVRLAVTAGTIGLSTPAAAEPASDSRIHMNLVQNLLNGHGFSYNGVPTAITPPLYIFFLAGLYTLFGHPAPVRVVQVLLGAASCVLLYATGRKMFNPATGLIAAVLLSMSPVLVYIGGLHLTENLFLPLLLLFLWLSTYVAEQPTGISVAGLGILLGLVALTRAAFVSFLPFVLIWAVTLWGVRNPLAYRVYGLAAISASLVIMPWTVRNYVALGAVVPVQSNSGMMFWAGNNPHAAGGWIWPGSETWTAGSPPDDGMYGWRGLTVDQDNQRYMRAAITWIREHPRDYLELLGRKLVRLYGFTRAEDAGALQVPPTVVLFHMLLLMTAVAGVLLAIRQWRRCFLLLALVIFTNVTTLLFSGGTFRWSNRMGLPWSS</sequence>
<dbReference type="PANTHER" id="PTHR33908:SF11">
    <property type="entry name" value="MEMBRANE PROTEIN"/>
    <property type="match status" value="1"/>
</dbReference>
<evidence type="ECO:0000256" key="7">
    <source>
        <dbReference type="ARBA" id="ARBA00023136"/>
    </source>
</evidence>
<reference evidence="10 11" key="1">
    <citation type="journal article" date="2019" name="Nat. Microbiol.">
        <title>Mediterranean grassland soil C-N compound turnover is dependent on rainfall and depth, and is mediated by genomically divergent microorganisms.</title>
        <authorList>
            <person name="Diamond S."/>
            <person name="Andeer P.F."/>
            <person name="Li Z."/>
            <person name="Crits-Christoph A."/>
            <person name="Burstein D."/>
            <person name="Anantharaman K."/>
            <person name="Lane K.R."/>
            <person name="Thomas B.C."/>
            <person name="Pan C."/>
            <person name="Northen T.R."/>
            <person name="Banfield J.F."/>
        </authorList>
    </citation>
    <scope>NUCLEOTIDE SEQUENCE [LARGE SCALE GENOMIC DNA]</scope>
    <source>
        <strain evidence="10">NP_6</strain>
    </source>
</reference>
<feature type="transmembrane region" description="Helical" evidence="8">
    <location>
        <begin position="207"/>
        <end position="228"/>
    </location>
</feature>
<dbReference type="PANTHER" id="PTHR33908">
    <property type="entry name" value="MANNOSYLTRANSFERASE YKCB-RELATED"/>
    <property type="match status" value="1"/>
</dbReference>
<feature type="transmembrane region" description="Helical" evidence="8">
    <location>
        <begin position="338"/>
        <end position="356"/>
    </location>
</feature>
<dbReference type="GO" id="GO:0005886">
    <property type="term" value="C:plasma membrane"/>
    <property type="evidence" value="ECO:0007669"/>
    <property type="project" value="UniProtKB-SubCell"/>
</dbReference>
<keyword evidence="2" id="KW-1003">Cell membrane</keyword>
<keyword evidence="6 8" id="KW-1133">Transmembrane helix</keyword>
<feature type="transmembrane region" description="Helical" evidence="8">
    <location>
        <begin position="92"/>
        <end position="111"/>
    </location>
</feature>
<dbReference type="GO" id="GO:0016763">
    <property type="term" value="F:pentosyltransferase activity"/>
    <property type="evidence" value="ECO:0007669"/>
    <property type="project" value="TreeGrafter"/>
</dbReference>
<keyword evidence="4" id="KW-0808">Transferase</keyword>
<proteinExistence type="predicted"/>
<dbReference type="InterPro" id="IPR038731">
    <property type="entry name" value="RgtA/B/C-like"/>
</dbReference>
<evidence type="ECO:0000256" key="2">
    <source>
        <dbReference type="ARBA" id="ARBA00022475"/>
    </source>
</evidence>
<evidence type="ECO:0000313" key="11">
    <source>
        <dbReference type="Proteomes" id="UP000318093"/>
    </source>
</evidence>
<dbReference type="Proteomes" id="UP000318093">
    <property type="component" value="Unassembled WGS sequence"/>
</dbReference>
<feature type="domain" description="Glycosyltransferase RgtA/B/C/D-like" evidence="9">
    <location>
        <begin position="72"/>
        <end position="226"/>
    </location>
</feature>
<feature type="transmembrane region" description="Helical" evidence="8">
    <location>
        <begin position="145"/>
        <end position="161"/>
    </location>
</feature>
<evidence type="ECO:0000256" key="5">
    <source>
        <dbReference type="ARBA" id="ARBA00022692"/>
    </source>
</evidence>
<evidence type="ECO:0000256" key="1">
    <source>
        <dbReference type="ARBA" id="ARBA00004651"/>
    </source>
</evidence>
<evidence type="ECO:0000259" key="9">
    <source>
        <dbReference type="Pfam" id="PF13231"/>
    </source>
</evidence>
<evidence type="ECO:0000256" key="4">
    <source>
        <dbReference type="ARBA" id="ARBA00022679"/>
    </source>
</evidence>
<comment type="caution">
    <text evidence="10">The sequence shown here is derived from an EMBL/GenBank/DDBJ whole genome shotgun (WGS) entry which is preliminary data.</text>
</comment>
<feature type="transmembrane region" description="Helical" evidence="8">
    <location>
        <begin position="117"/>
        <end position="138"/>
    </location>
</feature>
<dbReference type="InterPro" id="IPR050297">
    <property type="entry name" value="LipidA_mod_glycosyltrf_83"/>
</dbReference>
<organism evidence="10 11">
    <name type="scientific">Candidatus Segetimicrobium genomatis</name>
    <dbReference type="NCBI Taxonomy" id="2569760"/>
    <lineage>
        <taxon>Bacteria</taxon>
        <taxon>Bacillati</taxon>
        <taxon>Candidatus Sysuimicrobiota</taxon>
        <taxon>Candidatus Sysuimicrobiia</taxon>
        <taxon>Candidatus Sysuimicrobiales</taxon>
        <taxon>Candidatus Segetimicrobiaceae</taxon>
        <taxon>Candidatus Segetimicrobium</taxon>
    </lineage>
</organism>
<accession>A0A537JHI3</accession>
<protein>
    <recommendedName>
        <fullName evidence="9">Glycosyltransferase RgtA/B/C/D-like domain-containing protein</fullName>
    </recommendedName>
</protein>
<evidence type="ECO:0000256" key="6">
    <source>
        <dbReference type="ARBA" id="ARBA00022989"/>
    </source>
</evidence>
<keyword evidence="7 8" id="KW-0472">Membrane</keyword>
<comment type="subcellular location">
    <subcellularLocation>
        <location evidence="1">Cell membrane</location>
        <topology evidence="1">Multi-pass membrane protein</topology>
    </subcellularLocation>
</comment>
<dbReference type="Pfam" id="PF13231">
    <property type="entry name" value="PMT_2"/>
    <property type="match status" value="1"/>
</dbReference>
<feature type="transmembrane region" description="Helical" evidence="8">
    <location>
        <begin position="167"/>
        <end position="195"/>
    </location>
</feature>
<evidence type="ECO:0000313" key="10">
    <source>
        <dbReference type="EMBL" id="TMI82940.1"/>
    </source>
</evidence>
<feature type="transmembrane region" description="Helical" evidence="8">
    <location>
        <begin position="363"/>
        <end position="386"/>
    </location>
</feature>
<gene>
    <name evidence="10" type="ORF">E6H03_04660</name>
</gene>
<dbReference type="GO" id="GO:0009103">
    <property type="term" value="P:lipopolysaccharide biosynthetic process"/>
    <property type="evidence" value="ECO:0007669"/>
    <property type="project" value="UniProtKB-ARBA"/>
</dbReference>
<dbReference type="EMBL" id="VBAN01000136">
    <property type="protein sequence ID" value="TMI82940.1"/>
    <property type="molecule type" value="Genomic_DNA"/>
</dbReference>
<evidence type="ECO:0000256" key="8">
    <source>
        <dbReference type="SAM" id="Phobius"/>
    </source>
</evidence>
<name>A0A537JHI3_9BACT</name>
<dbReference type="AlphaFoldDB" id="A0A537JHI3"/>
<feature type="transmembrane region" description="Helical" evidence="8">
    <location>
        <begin position="63"/>
        <end position="85"/>
    </location>
</feature>
<evidence type="ECO:0000256" key="3">
    <source>
        <dbReference type="ARBA" id="ARBA00022676"/>
    </source>
</evidence>
<keyword evidence="5 8" id="KW-0812">Transmembrane</keyword>
<keyword evidence="3" id="KW-0328">Glycosyltransferase</keyword>